<evidence type="ECO:0000256" key="16">
    <source>
        <dbReference type="PIRSR" id="PIRSR600823-4"/>
    </source>
</evidence>
<keyword evidence="18" id="KW-0732">Signal</keyword>
<comment type="subcellular location">
    <subcellularLocation>
        <location evidence="18">Secreted</location>
    </subcellularLocation>
</comment>
<evidence type="ECO:0000256" key="5">
    <source>
        <dbReference type="ARBA" id="ARBA00022559"/>
    </source>
</evidence>
<dbReference type="InterPro" id="IPR010255">
    <property type="entry name" value="Haem_peroxidase_sf"/>
</dbReference>
<dbReference type="GO" id="GO:0042744">
    <property type="term" value="P:hydrogen peroxide catabolic process"/>
    <property type="evidence" value="ECO:0007669"/>
    <property type="project" value="UniProtKB-KW"/>
</dbReference>
<dbReference type="GO" id="GO:0005576">
    <property type="term" value="C:extracellular region"/>
    <property type="evidence" value="ECO:0007669"/>
    <property type="project" value="UniProtKB-SubCell"/>
</dbReference>
<organism evidence="20 21">
    <name type="scientific">Rubroshorea leprosula</name>
    <dbReference type="NCBI Taxonomy" id="152421"/>
    <lineage>
        <taxon>Eukaryota</taxon>
        <taxon>Viridiplantae</taxon>
        <taxon>Streptophyta</taxon>
        <taxon>Embryophyta</taxon>
        <taxon>Tracheophyta</taxon>
        <taxon>Spermatophyta</taxon>
        <taxon>Magnoliopsida</taxon>
        <taxon>eudicotyledons</taxon>
        <taxon>Gunneridae</taxon>
        <taxon>Pentapetalae</taxon>
        <taxon>rosids</taxon>
        <taxon>malvids</taxon>
        <taxon>Malvales</taxon>
        <taxon>Dipterocarpaceae</taxon>
        <taxon>Rubroshorea</taxon>
    </lineage>
</organism>
<evidence type="ECO:0000256" key="9">
    <source>
        <dbReference type="ARBA" id="ARBA00023002"/>
    </source>
</evidence>
<dbReference type="GO" id="GO:0046872">
    <property type="term" value="F:metal ion binding"/>
    <property type="evidence" value="ECO:0007669"/>
    <property type="project" value="UniProtKB-UniRule"/>
</dbReference>
<comment type="caution">
    <text evidence="20">The sequence shown here is derived from an EMBL/GenBank/DDBJ whole genome shotgun (WGS) entry which is preliminary data.</text>
</comment>
<evidence type="ECO:0000256" key="17">
    <source>
        <dbReference type="PIRSR" id="PIRSR600823-5"/>
    </source>
</evidence>
<evidence type="ECO:0000256" key="10">
    <source>
        <dbReference type="ARBA" id="ARBA00023004"/>
    </source>
</evidence>
<keyword evidence="7 15" id="KW-0479">Metal-binding</keyword>
<evidence type="ECO:0000256" key="2">
    <source>
        <dbReference type="ARBA" id="ARBA00002322"/>
    </source>
</evidence>
<proteinExistence type="inferred from homology"/>
<reference evidence="20 21" key="1">
    <citation type="journal article" date="2021" name="Commun. Biol.">
        <title>The genome of Shorea leprosula (Dipterocarpaceae) highlights the ecological relevance of drought in aseasonal tropical rainforests.</title>
        <authorList>
            <person name="Ng K.K.S."/>
            <person name="Kobayashi M.J."/>
            <person name="Fawcett J.A."/>
            <person name="Hatakeyama M."/>
            <person name="Paape T."/>
            <person name="Ng C.H."/>
            <person name="Ang C.C."/>
            <person name="Tnah L.H."/>
            <person name="Lee C.T."/>
            <person name="Nishiyama T."/>
            <person name="Sese J."/>
            <person name="O'Brien M.J."/>
            <person name="Copetti D."/>
            <person name="Mohd Noor M.I."/>
            <person name="Ong R.C."/>
            <person name="Putra M."/>
            <person name="Sireger I.Z."/>
            <person name="Indrioko S."/>
            <person name="Kosugi Y."/>
            <person name="Izuno A."/>
            <person name="Isagi Y."/>
            <person name="Lee S.L."/>
            <person name="Shimizu K.K."/>
        </authorList>
    </citation>
    <scope>NUCLEOTIDE SEQUENCE [LARGE SCALE GENOMIC DNA]</scope>
    <source>
        <strain evidence="20">214</strain>
    </source>
</reference>
<dbReference type="PRINTS" id="PR00458">
    <property type="entry name" value="PEROXIDASE"/>
</dbReference>
<dbReference type="Pfam" id="PF00141">
    <property type="entry name" value="peroxidase"/>
    <property type="match status" value="1"/>
</dbReference>
<feature type="disulfide bond" evidence="17">
    <location>
        <begin position="199"/>
        <end position="231"/>
    </location>
</feature>
<feature type="binding site" evidence="15">
    <location>
        <position position="64"/>
    </location>
    <ligand>
        <name>Ca(2+)</name>
        <dbReference type="ChEBI" id="CHEBI:29108"/>
        <label>1</label>
    </ligand>
</feature>
<dbReference type="InterPro" id="IPR019794">
    <property type="entry name" value="Peroxidases_AS"/>
</dbReference>
<dbReference type="InterPro" id="IPR000823">
    <property type="entry name" value="Peroxidase_pln"/>
</dbReference>
<feature type="binding site" evidence="15">
    <location>
        <position position="252"/>
    </location>
    <ligand>
        <name>Ca(2+)</name>
        <dbReference type="ChEBI" id="CHEBI:29108"/>
        <label>2</label>
    </ligand>
</feature>
<evidence type="ECO:0000256" key="3">
    <source>
        <dbReference type="ARBA" id="ARBA00006873"/>
    </source>
</evidence>
<feature type="binding site" evidence="14">
    <location>
        <position position="162"/>
    </location>
    <ligand>
        <name>substrate</name>
    </ligand>
</feature>
<feature type="chain" id="PRO_5043101840" description="Peroxidase" evidence="18">
    <location>
        <begin position="23"/>
        <end position="322"/>
    </location>
</feature>
<keyword evidence="12" id="KW-0325">Glycoprotein</keyword>
<dbReference type="GO" id="GO:0020037">
    <property type="term" value="F:heme binding"/>
    <property type="evidence" value="ECO:0007669"/>
    <property type="project" value="UniProtKB-UniRule"/>
</dbReference>
<dbReference type="Gene3D" id="1.10.420.10">
    <property type="entry name" value="Peroxidase, domain 2"/>
    <property type="match status" value="1"/>
</dbReference>
<name>A0AAV5HYJ5_9ROSI</name>
<evidence type="ECO:0000256" key="7">
    <source>
        <dbReference type="ARBA" id="ARBA00022723"/>
    </source>
</evidence>
<gene>
    <name evidence="20" type="ORF">SLEP1_g4185</name>
</gene>
<comment type="catalytic activity">
    <reaction evidence="1 18">
        <text>2 a phenolic donor + H2O2 = 2 a phenolic radical donor + 2 H2O</text>
        <dbReference type="Rhea" id="RHEA:56136"/>
        <dbReference type="ChEBI" id="CHEBI:15377"/>
        <dbReference type="ChEBI" id="CHEBI:16240"/>
        <dbReference type="ChEBI" id="CHEBI:139520"/>
        <dbReference type="ChEBI" id="CHEBI:139521"/>
        <dbReference type="EC" id="1.11.1.7"/>
    </reaction>
</comment>
<feature type="binding site" evidence="15">
    <location>
        <position position="247"/>
    </location>
    <ligand>
        <name>Ca(2+)</name>
        <dbReference type="ChEBI" id="CHEBI:29108"/>
        <label>2</label>
    </ligand>
</feature>
<dbReference type="InterPro" id="IPR002016">
    <property type="entry name" value="Haem_peroxidase"/>
</dbReference>
<evidence type="ECO:0000256" key="1">
    <source>
        <dbReference type="ARBA" id="ARBA00000189"/>
    </source>
</evidence>
<keyword evidence="18" id="KW-0376">Hydrogen peroxide</keyword>
<feature type="binding site" evidence="15">
    <location>
        <position position="85"/>
    </location>
    <ligand>
        <name>Ca(2+)</name>
        <dbReference type="ChEBI" id="CHEBI:29108"/>
        <label>1</label>
    </ligand>
</feature>
<keyword evidence="6 18" id="KW-0349">Heme</keyword>
<evidence type="ECO:0000256" key="15">
    <source>
        <dbReference type="PIRSR" id="PIRSR600823-3"/>
    </source>
</evidence>
<comment type="function">
    <text evidence="2">Removal of H(2)O(2), oxidation of toxic reductants, biosynthesis and degradation of lignin, suberization, auxin catabolism, response to environmental stresses such as wounding, pathogen attack and oxidative stress. These functions might be dependent on each isozyme/isoform in each plant tissue.</text>
</comment>
<feature type="binding site" description="axial binding residue" evidence="15">
    <location>
        <position position="192"/>
    </location>
    <ligand>
        <name>heme b</name>
        <dbReference type="ChEBI" id="CHEBI:60344"/>
    </ligand>
    <ligandPart>
        <name>Fe</name>
        <dbReference type="ChEBI" id="CHEBI:18248"/>
    </ligandPart>
</feature>
<accession>A0AAV5HYJ5</accession>
<keyword evidence="11 17" id="KW-1015">Disulfide bond</keyword>
<evidence type="ECO:0000256" key="12">
    <source>
        <dbReference type="ARBA" id="ARBA00023180"/>
    </source>
</evidence>
<feature type="binding site" evidence="15">
    <location>
        <position position="193"/>
    </location>
    <ligand>
        <name>Ca(2+)</name>
        <dbReference type="ChEBI" id="CHEBI:29108"/>
        <label>2</label>
    </ligand>
</feature>
<keyword evidence="18" id="KW-0964">Secreted</keyword>
<dbReference type="InterPro" id="IPR019793">
    <property type="entry name" value="Peroxidases_heam-ligand_BS"/>
</dbReference>
<protein>
    <recommendedName>
        <fullName evidence="4 18">Peroxidase</fullName>
        <ecNumber evidence="4 18">1.11.1.7</ecNumber>
    </recommendedName>
</protein>
<comment type="cofactor">
    <cofactor evidence="15 18">
        <name>heme b</name>
        <dbReference type="ChEBI" id="CHEBI:60344"/>
    </cofactor>
    <text evidence="15 18">Binds 1 heme b (iron(II)-protoporphyrin IX) group per subunit.</text>
</comment>
<evidence type="ECO:0000259" key="19">
    <source>
        <dbReference type="PROSITE" id="PS50873"/>
    </source>
</evidence>
<dbReference type="SUPFAM" id="SSF48113">
    <property type="entry name" value="Heme-dependent peroxidases"/>
    <property type="match status" value="1"/>
</dbReference>
<evidence type="ECO:0000256" key="14">
    <source>
        <dbReference type="PIRSR" id="PIRSR600823-2"/>
    </source>
</evidence>
<feature type="disulfide bond" evidence="17">
    <location>
        <begin position="65"/>
        <end position="70"/>
    </location>
</feature>
<dbReference type="PROSITE" id="PS00435">
    <property type="entry name" value="PEROXIDASE_1"/>
    <property type="match status" value="1"/>
</dbReference>
<feature type="binding site" evidence="15">
    <location>
        <position position="245"/>
    </location>
    <ligand>
        <name>Ca(2+)</name>
        <dbReference type="ChEBI" id="CHEBI:29108"/>
        <label>2</label>
    </ligand>
</feature>
<dbReference type="FunFam" id="1.10.520.10:FF:000001">
    <property type="entry name" value="Peroxidase"/>
    <property type="match status" value="1"/>
</dbReference>
<feature type="binding site" evidence="15">
    <location>
        <position position="69"/>
    </location>
    <ligand>
        <name>Ca(2+)</name>
        <dbReference type="ChEBI" id="CHEBI:29108"/>
        <label>1</label>
    </ligand>
</feature>
<evidence type="ECO:0000256" key="18">
    <source>
        <dbReference type="RuleBase" id="RU362060"/>
    </source>
</evidence>
<dbReference type="PRINTS" id="PR00461">
    <property type="entry name" value="PLPEROXIDASE"/>
</dbReference>
<evidence type="ECO:0000313" key="21">
    <source>
        <dbReference type="Proteomes" id="UP001054252"/>
    </source>
</evidence>
<feature type="site" description="Transition state stabilizer" evidence="16">
    <location>
        <position position="59"/>
    </location>
</feature>
<dbReference type="AlphaFoldDB" id="A0AAV5HYJ5"/>
<feature type="binding site" evidence="15">
    <location>
        <position position="73"/>
    </location>
    <ligand>
        <name>Ca(2+)</name>
        <dbReference type="ChEBI" id="CHEBI:29108"/>
        <label>1</label>
    </ligand>
</feature>
<dbReference type="PANTHER" id="PTHR31235">
    <property type="entry name" value="PEROXIDASE 25-RELATED"/>
    <property type="match status" value="1"/>
</dbReference>
<feature type="signal peptide" evidence="18">
    <location>
        <begin position="1"/>
        <end position="22"/>
    </location>
</feature>
<evidence type="ECO:0000256" key="11">
    <source>
        <dbReference type="ARBA" id="ARBA00023157"/>
    </source>
</evidence>
<evidence type="ECO:0000313" key="20">
    <source>
        <dbReference type="EMBL" id="GKU90145.1"/>
    </source>
</evidence>
<dbReference type="GO" id="GO:0140825">
    <property type="term" value="F:lactoperoxidase activity"/>
    <property type="evidence" value="ECO:0007669"/>
    <property type="project" value="UniProtKB-EC"/>
</dbReference>
<dbReference type="PROSITE" id="PS00436">
    <property type="entry name" value="PEROXIDASE_2"/>
    <property type="match status" value="1"/>
</dbReference>
<comment type="similarity">
    <text evidence="3">Belongs to the peroxidase family. Ascorbate peroxidase subfamily.</text>
</comment>
<keyword evidence="9 18" id="KW-0560">Oxidoreductase</keyword>
<dbReference type="Gene3D" id="1.10.520.10">
    <property type="match status" value="1"/>
</dbReference>
<dbReference type="Proteomes" id="UP001054252">
    <property type="component" value="Unassembled WGS sequence"/>
</dbReference>
<dbReference type="EMBL" id="BPVZ01000004">
    <property type="protein sequence ID" value="GKU90145.1"/>
    <property type="molecule type" value="Genomic_DNA"/>
</dbReference>
<feature type="active site" description="Proton acceptor" evidence="13">
    <location>
        <position position="63"/>
    </location>
</feature>
<comment type="cofactor">
    <cofactor evidence="15 18">
        <name>Ca(2+)</name>
        <dbReference type="ChEBI" id="CHEBI:29108"/>
    </cofactor>
    <text evidence="15 18">Binds 2 calcium ions per subunit.</text>
</comment>
<feature type="binding site" evidence="15">
    <location>
        <position position="71"/>
    </location>
    <ligand>
        <name>Ca(2+)</name>
        <dbReference type="ChEBI" id="CHEBI:29108"/>
        <label>1</label>
    </ligand>
</feature>
<dbReference type="GO" id="GO:0006979">
    <property type="term" value="P:response to oxidative stress"/>
    <property type="evidence" value="ECO:0007669"/>
    <property type="project" value="UniProtKB-UniRule"/>
</dbReference>
<evidence type="ECO:0000256" key="13">
    <source>
        <dbReference type="PIRSR" id="PIRSR600823-1"/>
    </source>
</evidence>
<dbReference type="PROSITE" id="PS50873">
    <property type="entry name" value="PEROXIDASE_4"/>
    <property type="match status" value="1"/>
</dbReference>
<keyword evidence="8 15" id="KW-0106">Calcium</keyword>
<evidence type="ECO:0000256" key="8">
    <source>
        <dbReference type="ARBA" id="ARBA00022837"/>
    </source>
</evidence>
<keyword evidence="5 18" id="KW-0575">Peroxidase</keyword>
<feature type="disulfide bond" evidence="17">
    <location>
        <begin position="32"/>
        <end position="111"/>
    </location>
</feature>
<keyword evidence="21" id="KW-1185">Reference proteome</keyword>
<keyword evidence="10 15" id="KW-0408">Iron</keyword>
<evidence type="ECO:0000256" key="6">
    <source>
        <dbReference type="ARBA" id="ARBA00022617"/>
    </source>
</evidence>
<sequence>MVAIIALVFTIIFFPFSSPVSALRSNYYDKTCPHLEQIVNSTVEKAMKNDNKVAARLLRMHFHDCFIRGCDASVLLEKKGNHKAEKDGPPNISLRAFYVIDHAKEKVEALCPGVVSCADILALAARDAVFLSGGPTWKVPKGRKDGIISKADDTILPPYPLPSPKSNISELRRNFSERGLSLKDLVALSGGHTLGFSHCFSFQDRIHNFNDTLDIDPSLNPSFANSLRSECPMHNKNRSAGSVLDFTPFKFDNMYYKLLLQGKSILTSDQALLTDKRTRALVVKYATCQEEFEKAFVKSMIRMSKIRGHGRQEIRLNCRVVR</sequence>
<feature type="disulfide bond" evidence="17">
    <location>
        <begin position="117"/>
        <end position="318"/>
    </location>
</feature>
<dbReference type="InterPro" id="IPR033905">
    <property type="entry name" value="Secretory_peroxidase"/>
</dbReference>
<dbReference type="EC" id="1.11.1.7" evidence="4 18"/>
<dbReference type="FunFam" id="1.10.420.10:FF:000006">
    <property type="entry name" value="Peroxidase"/>
    <property type="match status" value="1"/>
</dbReference>
<comment type="similarity">
    <text evidence="18">Belongs to the peroxidase family. Classical plant (class III) peroxidase subfamily.</text>
</comment>
<dbReference type="CDD" id="cd00693">
    <property type="entry name" value="secretory_peroxidase"/>
    <property type="match status" value="1"/>
</dbReference>
<evidence type="ECO:0000256" key="4">
    <source>
        <dbReference type="ARBA" id="ARBA00012313"/>
    </source>
</evidence>
<feature type="domain" description="Plant heme peroxidase family profile" evidence="19">
    <location>
        <begin position="22"/>
        <end position="322"/>
    </location>
</feature>